<dbReference type="InterPro" id="IPR001789">
    <property type="entry name" value="Sig_transdc_resp-reg_receiver"/>
</dbReference>
<dbReference type="PANTHER" id="PTHR37299">
    <property type="entry name" value="TRANSCRIPTIONAL REGULATOR-RELATED"/>
    <property type="match status" value="1"/>
</dbReference>
<feature type="domain" description="Response regulatory" evidence="2">
    <location>
        <begin position="3"/>
        <end position="114"/>
    </location>
</feature>
<evidence type="ECO:0000256" key="1">
    <source>
        <dbReference type="PROSITE-ProRule" id="PRU00169"/>
    </source>
</evidence>
<reference evidence="4 5" key="1">
    <citation type="submission" date="2018-06" db="EMBL/GenBank/DDBJ databases">
        <authorList>
            <consortium name="Pathogen Informatics"/>
            <person name="Doyle S."/>
        </authorList>
    </citation>
    <scope>NUCLEOTIDE SEQUENCE [LARGE SCALE GENOMIC DNA]</scope>
    <source>
        <strain evidence="4 5">NCTC13456</strain>
    </source>
</reference>
<accession>A0A376GDE7</accession>
<dbReference type="PROSITE" id="PS50110">
    <property type="entry name" value="RESPONSE_REGULATORY"/>
    <property type="match status" value="1"/>
</dbReference>
<evidence type="ECO:0000313" key="5">
    <source>
        <dbReference type="Proteomes" id="UP000254737"/>
    </source>
</evidence>
<dbReference type="EMBL" id="UFXS01000001">
    <property type="protein sequence ID" value="STD58825.1"/>
    <property type="molecule type" value="Genomic_DNA"/>
</dbReference>
<dbReference type="Gene3D" id="2.40.50.1020">
    <property type="entry name" value="LytTr DNA-binding domain"/>
    <property type="match status" value="1"/>
</dbReference>
<evidence type="ECO:0000313" key="4">
    <source>
        <dbReference type="EMBL" id="STD58825.1"/>
    </source>
</evidence>
<dbReference type="InterPro" id="IPR007492">
    <property type="entry name" value="LytTR_DNA-bd_dom"/>
</dbReference>
<dbReference type="AlphaFoldDB" id="A0A376GDE7"/>
<dbReference type="SMART" id="SM00850">
    <property type="entry name" value="LytTR"/>
    <property type="match status" value="1"/>
</dbReference>
<dbReference type="PROSITE" id="PS50930">
    <property type="entry name" value="HTH_LYTTR"/>
    <property type="match status" value="1"/>
</dbReference>
<dbReference type="Pfam" id="PF00072">
    <property type="entry name" value="Response_reg"/>
    <property type="match status" value="1"/>
</dbReference>
<evidence type="ECO:0000259" key="2">
    <source>
        <dbReference type="PROSITE" id="PS50110"/>
    </source>
</evidence>
<dbReference type="GO" id="GO:0000156">
    <property type="term" value="F:phosphorelay response regulator activity"/>
    <property type="evidence" value="ECO:0007669"/>
    <property type="project" value="InterPro"/>
</dbReference>
<dbReference type="Proteomes" id="UP000254737">
    <property type="component" value="Unassembled WGS sequence"/>
</dbReference>
<sequence length="228" mass="26706">MIKVIAIDDEPLALMVIENYCSRNEHVELVKTFSNLKDAQKYINQFPIDLMFLDIQISRTNGMEFYKNMEKKIPVIFTTAFAEYAVDGFNVAAIDYLLKPIDYDRFEEAVNKAVLILVDKKLNEDKEFLTIRADYKLNKIAYDEIDFIEGLDDYVKIHLENGKRITARISMKSILEKLPDQLFVRVHRSYIVSIKKVKSIQNKVLYLKDEEIPIGETYKNVILEFFKV</sequence>
<dbReference type="InterPro" id="IPR011006">
    <property type="entry name" value="CheY-like_superfamily"/>
</dbReference>
<dbReference type="SUPFAM" id="SSF52172">
    <property type="entry name" value="CheY-like"/>
    <property type="match status" value="1"/>
</dbReference>
<dbReference type="RefSeq" id="WP_115000714.1">
    <property type="nucleotide sequence ID" value="NZ_UFXS01000001.1"/>
</dbReference>
<dbReference type="PROSITE" id="PS50007">
    <property type="entry name" value="PIPLC_X_DOMAIN"/>
    <property type="match status" value="1"/>
</dbReference>
<protein>
    <submittedName>
        <fullName evidence="4">Probable transcriptional regulatory protein YehT</fullName>
    </submittedName>
</protein>
<name>A0A376GDE7_9FLAO</name>
<dbReference type="InterPro" id="IPR046947">
    <property type="entry name" value="LytR-like"/>
</dbReference>
<feature type="domain" description="HTH LytTR-type" evidence="3">
    <location>
        <begin position="129"/>
        <end position="201"/>
    </location>
</feature>
<keyword evidence="1" id="KW-0597">Phosphoprotein</keyword>
<dbReference type="STRING" id="343874.GCA_000805695_02091"/>
<dbReference type="Pfam" id="PF04397">
    <property type="entry name" value="LytTR"/>
    <property type="match status" value="1"/>
</dbReference>
<gene>
    <name evidence="4" type="primary">yehT_1</name>
    <name evidence="4" type="ORF">NCTC13456_02452</name>
</gene>
<proteinExistence type="predicted"/>
<feature type="modified residue" description="4-aspartylphosphate" evidence="1">
    <location>
        <position position="54"/>
    </location>
</feature>
<dbReference type="Gene3D" id="3.40.50.2300">
    <property type="match status" value="1"/>
</dbReference>
<organism evidence="4 5">
    <name type="scientific">Empedobacter falsenii</name>
    <dbReference type="NCBI Taxonomy" id="343874"/>
    <lineage>
        <taxon>Bacteria</taxon>
        <taxon>Pseudomonadati</taxon>
        <taxon>Bacteroidota</taxon>
        <taxon>Flavobacteriia</taxon>
        <taxon>Flavobacteriales</taxon>
        <taxon>Weeksellaceae</taxon>
        <taxon>Empedobacter</taxon>
    </lineage>
</organism>
<dbReference type="SMART" id="SM00448">
    <property type="entry name" value="REC"/>
    <property type="match status" value="1"/>
</dbReference>
<dbReference type="PANTHER" id="PTHR37299:SF1">
    <property type="entry name" value="STAGE 0 SPORULATION PROTEIN A HOMOLOG"/>
    <property type="match status" value="1"/>
</dbReference>
<evidence type="ECO:0000259" key="3">
    <source>
        <dbReference type="PROSITE" id="PS50930"/>
    </source>
</evidence>
<dbReference type="GO" id="GO:0003677">
    <property type="term" value="F:DNA binding"/>
    <property type="evidence" value="ECO:0007669"/>
    <property type="project" value="InterPro"/>
</dbReference>